<dbReference type="Gene3D" id="3.40.50.300">
    <property type="entry name" value="P-loop containing nucleotide triphosphate hydrolases"/>
    <property type="match status" value="1"/>
</dbReference>
<dbReference type="Proteomes" id="UP000663842">
    <property type="component" value="Unassembled WGS sequence"/>
</dbReference>
<dbReference type="PROSITE" id="PS00675">
    <property type="entry name" value="SIGMA54_INTERACT_1"/>
    <property type="match status" value="1"/>
</dbReference>
<evidence type="ECO:0000313" key="2">
    <source>
        <dbReference type="Proteomes" id="UP000663842"/>
    </source>
</evidence>
<gene>
    <name evidence="1" type="ORF">UXM345_LOCUS29765</name>
</gene>
<sequence>MPKPPSPLPACDPNCNRKAASRTPSFTPRRAVDQNGRFTPDNLLKLENMYDELRMTVINGIGKLINYSHSVDKYTHFIAYTYYSRTKYLVDEVFKPSKKLTLPKPDTFACHMIVLVNWGINATVILRLPPNDTYTEAIDYVLQKICWSLGKGQNSLKLSKEDENCLTKILHMEVFSNISELDKIDSILDFHSVIQSVKSDSSLYPIEHFYATNNAHPTKFIELRYDNVFMIKSYFVQLSMKFKTTIPDVLIDDEDLLENGFKYQNALNQIVRDGDDEEALEHNFFISRIGQLQSVLMTIYTKNSIHDGVLINGENIPQPLVLTPPTQQEYEDIMDILLLGETGVGKSTFINGFVNYLKYNKLEEAEKNPIVLIPVSFFITTDNDFEEHLVKFEGKYGISDEDHKKIGQSVTQHCKSYVLTLTDNETW</sequence>
<dbReference type="PANTHER" id="PTHR32046:SF11">
    <property type="entry name" value="IMMUNE-ASSOCIATED NUCLEOTIDE-BINDING PROTEIN 10-LIKE"/>
    <property type="match status" value="1"/>
</dbReference>
<evidence type="ECO:0000313" key="1">
    <source>
        <dbReference type="EMBL" id="CAF4233204.1"/>
    </source>
</evidence>
<protein>
    <recommendedName>
        <fullName evidence="3">G domain-containing protein</fullName>
    </recommendedName>
</protein>
<dbReference type="EMBL" id="CAJOBF010007453">
    <property type="protein sequence ID" value="CAF4233204.1"/>
    <property type="molecule type" value="Genomic_DNA"/>
</dbReference>
<dbReference type="InterPro" id="IPR025662">
    <property type="entry name" value="Sigma_54_int_dom_ATP-bd_1"/>
</dbReference>
<proteinExistence type="predicted"/>
<accession>A0A820DJM7</accession>
<organism evidence="1 2">
    <name type="scientific">Rotaria magnacalcarata</name>
    <dbReference type="NCBI Taxonomy" id="392030"/>
    <lineage>
        <taxon>Eukaryota</taxon>
        <taxon>Metazoa</taxon>
        <taxon>Spiralia</taxon>
        <taxon>Gnathifera</taxon>
        <taxon>Rotifera</taxon>
        <taxon>Eurotatoria</taxon>
        <taxon>Bdelloidea</taxon>
        <taxon>Philodinida</taxon>
        <taxon>Philodinidae</taxon>
        <taxon>Rotaria</taxon>
    </lineage>
</organism>
<dbReference type="SUPFAM" id="SSF52540">
    <property type="entry name" value="P-loop containing nucleoside triphosphate hydrolases"/>
    <property type="match status" value="1"/>
</dbReference>
<dbReference type="InterPro" id="IPR027417">
    <property type="entry name" value="P-loop_NTPase"/>
</dbReference>
<reference evidence="1" key="1">
    <citation type="submission" date="2021-02" db="EMBL/GenBank/DDBJ databases">
        <authorList>
            <person name="Nowell W R."/>
        </authorList>
    </citation>
    <scope>NUCLEOTIDE SEQUENCE</scope>
</reference>
<name>A0A820DJM7_9BILA</name>
<evidence type="ECO:0008006" key="3">
    <source>
        <dbReference type="Google" id="ProtNLM"/>
    </source>
</evidence>
<comment type="caution">
    <text evidence="1">The sequence shown here is derived from an EMBL/GenBank/DDBJ whole genome shotgun (WGS) entry which is preliminary data.</text>
</comment>
<dbReference type="AlphaFoldDB" id="A0A820DJM7"/>
<dbReference type="PANTHER" id="PTHR32046">
    <property type="entry name" value="G DOMAIN-CONTAINING PROTEIN"/>
    <property type="match status" value="1"/>
</dbReference>